<dbReference type="Gene3D" id="3.40.50.300">
    <property type="entry name" value="P-loop containing nucleotide triphosphate hydrolases"/>
    <property type="match status" value="1"/>
</dbReference>
<dbReference type="GO" id="GO:0005524">
    <property type="term" value="F:ATP binding"/>
    <property type="evidence" value="ECO:0007669"/>
    <property type="project" value="UniProtKB-UniRule"/>
</dbReference>
<evidence type="ECO:0000256" key="11">
    <source>
        <dbReference type="RuleBase" id="RU003783"/>
    </source>
</evidence>
<dbReference type="KEGG" id="bapa:BBC0178_010090"/>
<dbReference type="InterPro" id="IPR018022">
    <property type="entry name" value="IPT"/>
</dbReference>
<dbReference type="NCBIfam" id="TIGR00174">
    <property type="entry name" value="miaA"/>
    <property type="match status" value="1"/>
</dbReference>
<feature type="site" description="Interaction with substrate tRNA" evidence="10">
    <location>
        <position position="99"/>
    </location>
</feature>
<evidence type="ECO:0000256" key="8">
    <source>
        <dbReference type="ARBA" id="ARBA00022842"/>
    </source>
</evidence>
<reference evidence="14 15" key="1">
    <citation type="submission" date="2016-11" db="EMBL/GenBank/DDBJ databases">
        <title>Comparative genomics of Bartonella apis.</title>
        <authorList>
            <person name="Engel P."/>
        </authorList>
    </citation>
    <scope>NUCLEOTIDE SEQUENCE [LARGE SCALE GENOMIC DNA]</scope>
    <source>
        <strain evidence="14 15">BBC0178</strain>
    </source>
</reference>
<evidence type="ECO:0000313" key="14">
    <source>
        <dbReference type="EMBL" id="AQT42494.1"/>
    </source>
</evidence>
<protein>
    <recommendedName>
        <fullName evidence="10">tRNA dimethylallyltransferase</fullName>
        <ecNumber evidence="10">2.5.1.75</ecNumber>
    </recommendedName>
    <alternativeName>
        <fullName evidence="10">Dimethylallyl diphosphate:tRNA dimethylallyltransferase</fullName>
        <shortName evidence="10">DMAPP:tRNA dimethylallyltransferase</shortName>
        <shortName evidence="10">DMATase</shortName>
    </alternativeName>
    <alternativeName>
        <fullName evidence="10">Isopentenyl-diphosphate:tRNA isopentenyltransferase</fullName>
        <shortName evidence="10">IPP transferase</shortName>
        <shortName evidence="10">IPPT</shortName>
        <shortName evidence="10">IPTase</shortName>
    </alternativeName>
</protein>
<feature type="binding site" evidence="10">
    <location>
        <begin position="13"/>
        <end position="18"/>
    </location>
    <ligand>
        <name>substrate</name>
    </ligand>
</feature>
<name>A0A1U9MB11_9HYPH</name>
<dbReference type="GO" id="GO:0006400">
    <property type="term" value="P:tRNA modification"/>
    <property type="evidence" value="ECO:0007669"/>
    <property type="project" value="TreeGrafter"/>
</dbReference>
<evidence type="ECO:0000256" key="3">
    <source>
        <dbReference type="ARBA" id="ARBA00005842"/>
    </source>
</evidence>
<dbReference type="AlphaFoldDB" id="A0A1U9MB11"/>
<dbReference type="Proteomes" id="UP000189660">
    <property type="component" value="Chromosome"/>
</dbReference>
<comment type="caution">
    <text evidence="10">Lacks conserved residue(s) required for the propagation of feature annotation.</text>
</comment>
<evidence type="ECO:0000256" key="13">
    <source>
        <dbReference type="RuleBase" id="RU003785"/>
    </source>
</evidence>
<keyword evidence="5 10" id="KW-0819">tRNA processing</keyword>
<evidence type="ECO:0000256" key="12">
    <source>
        <dbReference type="RuleBase" id="RU003784"/>
    </source>
</evidence>
<proteinExistence type="inferred from homology"/>
<feature type="binding site" evidence="10">
    <location>
        <begin position="11"/>
        <end position="18"/>
    </location>
    <ligand>
        <name>ATP</name>
        <dbReference type="ChEBI" id="CHEBI:30616"/>
    </ligand>
</feature>
<feature type="region of interest" description="Interaction with substrate tRNA" evidence="10">
    <location>
        <begin position="36"/>
        <end position="39"/>
    </location>
</feature>
<evidence type="ECO:0000256" key="7">
    <source>
        <dbReference type="ARBA" id="ARBA00022840"/>
    </source>
</evidence>
<dbReference type="EMBL" id="CP015820">
    <property type="protein sequence ID" value="AQT42494.1"/>
    <property type="molecule type" value="Genomic_DNA"/>
</dbReference>
<comment type="subunit">
    <text evidence="10">Monomer.</text>
</comment>
<dbReference type="PANTHER" id="PTHR11088:SF60">
    <property type="entry name" value="TRNA DIMETHYLALLYLTRANSFERASE"/>
    <property type="match status" value="1"/>
</dbReference>
<keyword evidence="4 10" id="KW-0808">Transferase</keyword>
<dbReference type="InterPro" id="IPR027417">
    <property type="entry name" value="P-loop_NTPase"/>
</dbReference>
<evidence type="ECO:0000313" key="15">
    <source>
        <dbReference type="Proteomes" id="UP000189660"/>
    </source>
</evidence>
<evidence type="ECO:0000256" key="10">
    <source>
        <dbReference type="HAMAP-Rule" id="MF_00185"/>
    </source>
</evidence>
<comment type="function">
    <text evidence="2 10 12">Catalyzes the transfer of a dimethylallyl group onto the adenine at position 37 in tRNAs that read codons beginning with uridine, leading to the formation of N6-(dimethylallyl)adenosine (i(6)A).</text>
</comment>
<evidence type="ECO:0000256" key="4">
    <source>
        <dbReference type="ARBA" id="ARBA00022679"/>
    </source>
</evidence>
<organism evidence="14 15">
    <name type="scientific">Bartonella apihabitans</name>
    <dbReference type="NCBI Taxonomy" id="2750929"/>
    <lineage>
        <taxon>Bacteria</taxon>
        <taxon>Pseudomonadati</taxon>
        <taxon>Pseudomonadota</taxon>
        <taxon>Alphaproteobacteria</taxon>
        <taxon>Hyphomicrobiales</taxon>
        <taxon>Bartonellaceae</taxon>
        <taxon>Bartonella</taxon>
    </lineage>
</organism>
<dbReference type="GO" id="GO:0052381">
    <property type="term" value="F:tRNA dimethylallyltransferase activity"/>
    <property type="evidence" value="ECO:0007669"/>
    <property type="project" value="UniProtKB-UniRule"/>
</dbReference>
<evidence type="ECO:0000256" key="9">
    <source>
        <dbReference type="ARBA" id="ARBA00049563"/>
    </source>
</evidence>
<feature type="region of interest" description="Interaction with substrate tRNA" evidence="10">
    <location>
        <begin position="157"/>
        <end position="161"/>
    </location>
</feature>
<keyword evidence="7 10" id="KW-0067">ATP-binding</keyword>
<evidence type="ECO:0000256" key="5">
    <source>
        <dbReference type="ARBA" id="ARBA00022694"/>
    </source>
</evidence>
<dbReference type="PANTHER" id="PTHR11088">
    <property type="entry name" value="TRNA DIMETHYLALLYLTRANSFERASE"/>
    <property type="match status" value="1"/>
</dbReference>
<evidence type="ECO:0000256" key="2">
    <source>
        <dbReference type="ARBA" id="ARBA00003213"/>
    </source>
</evidence>
<accession>A0A1U9MB11</accession>
<dbReference type="EC" id="2.5.1.75" evidence="10"/>
<dbReference type="Gene3D" id="1.10.20.140">
    <property type="match status" value="1"/>
</dbReference>
<keyword evidence="8 10" id="KW-0460">Magnesium</keyword>
<comment type="similarity">
    <text evidence="3 10 13">Belongs to the IPP transferase family.</text>
</comment>
<keyword evidence="6 10" id="KW-0547">Nucleotide-binding</keyword>
<dbReference type="SUPFAM" id="SSF52540">
    <property type="entry name" value="P-loop containing nucleoside triphosphate hydrolases"/>
    <property type="match status" value="2"/>
</dbReference>
<evidence type="ECO:0000256" key="6">
    <source>
        <dbReference type="ARBA" id="ARBA00022741"/>
    </source>
</evidence>
<dbReference type="Pfam" id="PF01715">
    <property type="entry name" value="IPPT"/>
    <property type="match status" value="1"/>
</dbReference>
<dbReference type="OrthoDB" id="9776390at2"/>
<evidence type="ECO:0000256" key="1">
    <source>
        <dbReference type="ARBA" id="ARBA00001946"/>
    </source>
</evidence>
<dbReference type="InterPro" id="IPR039657">
    <property type="entry name" value="Dimethylallyltransferase"/>
</dbReference>
<comment type="catalytic activity">
    <reaction evidence="9 10 11">
        <text>adenosine(37) in tRNA + dimethylallyl diphosphate = N(6)-dimethylallyladenosine(37) in tRNA + diphosphate</text>
        <dbReference type="Rhea" id="RHEA:26482"/>
        <dbReference type="Rhea" id="RHEA-COMP:10162"/>
        <dbReference type="Rhea" id="RHEA-COMP:10375"/>
        <dbReference type="ChEBI" id="CHEBI:33019"/>
        <dbReference type="ChEBI" id="CHEBI:57623"/>
        <dbReference type="ChEBI" id="CHEBI:74411"/>
        <dbReference type="ChEBI" id="CHEBI:74415"/>
        <dbReference type="EC" id="2.5.1.75"/>
    </reaction>
</comment>
<dbReference type="RefSeq" id="WP_078039424.1">
    <property type="nucleotide sequence ID" value="NZ_CP015820.1"/>
</dbReference>
<comment type="cofactor">
    <cofactor evidence="1 10">
        <name>Mg(2+)</name>
        <dbReference type="ChEBI" id="CHEBI:18420"/>
    </cofactor>
</comment>
<gene>
    <name evidence="10" type="primary">miaA</name>
    <name evidence="14" type="ORF">BBC0178_010090</name>
</gene>
<sequence>MKKRTITLIAGPTASGKSDFALKLAEKSGASIVNADSMQVYSVLQIITARPSNDDMGRVPHYLYGYVSPEKQYSTGQWLKDASDIIKSVEGPLIFVGGTGLYFKTLLEGMAEIPDIPANIREKWREELKKKGASALYNILKDIDGPVARRLSEHDGQRIIRALEVYEATGKPLGYWQSQKTKPVLEGEDVTKLLLMPDRNLVYRRIEDRFDKMVDNGALDEVRSLIKLGLDPSMPAMKAIGVPEFNRVLRGEDSIETAIVKAKTGTRRYAKRQMTWFRHQLASDWKRI</sequence>
<dbReference type="HAMAP" id="MF_00185">
    <property type="entry name" value="IPP_trans"/>
    <property type="match status" value="1"/>
</dbReference>
<feature type="site" description="Interaction with substrate tRNA" evidence="10">
    <location>
        <position position="121"/>
    </location>
</feature>
<keyword evidence="15" id="KW-1185">Reference proteome</keyword>